<feature type="transmembrane region" description="Helical" evidence="5">
    <location>
        <begin position="149"/>
        <end position="170"/>
    </location>
</feature>
<dbReference type="EMBL" id="CP086720">
    <property type="protein sequence ID" value="WOO86003.1"/>
    <property type="molecule type" value="Genomic_DNA"/>
</dbReference>
<keyword evidence="2 5" id="KW-0812">Transmembrane</keyword>
<evidence type="ECO:0000256" key="5">
    <source>
        <dbReference type="SAM" id="Phobius"/>
    </source>
</evidence>
<evidence type="ECO:0000313" key="7">
    <source>
        <dbReference type="Proteomes" id="UP000827549"/>
    </source>
</evidence>
<feature type="transmembrane region" description="Helical" evidence="5">
    <location>
        <begin position="470"/>
        <end position="489"/>
    </location>
</feature>
<dbReference type="GO" id="GO:0005886">
    <property type="term" value="C:plasma membrane"/>
    <property type="evidence" value="ECO:0007669"/>
    <property type="project" value="TreeGrafter"/>
</dbReference>
<evidence type="ECO:0000256" key="2">
    <source>
        <dbReference type="ARBA" id="ARBA00022692"/>
    </source>
</evidence>
<dbReference type="AlphaFoldDB" id="A0AAF0YLZ9"/>
<feature type="transmembrane region" description="Helical" evidence="5">
    <location>
        <begin position="90"/>
        <end position="108"/>
    </location>
</feature>
<keyword evidence="4 5" id="KW-0472">Membrane</keyword>
<dbReference type="GeneID" id="87812652"/>
<keyword evidence="3 5" id="KW-1133">Transmembrane helix</keyword>
<dbReference type="PANTHER" id="PTHR23502">
    <property type="entry name" value="MAJOR FACILITATOR SUPERFAMILY"/>
    <property type="match status" value="1"/>
</dbReference>
<feature type="transmembrane region" description="Helical" evidence="5">
    <location>
        <begin position="365"/>
        <end position="386"/>
    </location>
</feature>
<dbReference type="InterPro" id="IPR036259">
    <property type="entry name" value="MFS_trans_sf"/>
</dbReference>
<protein>
    <submittedName>
        <fullName evidence="6">Purtative MFS-type transporterc</fullName>
    </submittedName>
</protein>
<feature type="transmembrane region" description="Helical" evidence="5">
    <location>
        <begin position="208"/>
        <end position="227"/>
    </location>
</feature>
<organism evidence="6 7">
    <name type="scientific">Vanrija pseudolonga</name>
    <dbReference type="NCBI Taxonomy" id="143232"/>
    <lineage>
        <taxon>Eukaryota</taxon>
        <taxon>Fungi</taxon>
        <taxon>Dikarya</taxon>
        <taxon>Basidiomycota</taxon>
        <taxon>Agaricomycotina</taxon>
        <taxon>Tremellomycetes</taxon>
        <taxon>Trichosporonales</taxon>
        <taxon>Trichosporonaceae</taxon>
        <taxon>Vanrija</taxon>
    </lineage>
</organism>
<evidence type="ECO:0000256" key="4">
    <source>
        <dbReference type="ARBA" id="ARBA00023136"/>
    </source>
</evidence>
<name>A0AAF0YLZ9_9TREE</name>
<evidence type="ECO:0000313" key="6">
    <source>
        <dbReference type="EMBL" id="WOO86003.1"/>
    </source>
</evidence>
<dbReference type="SUPFAM" id="SSF103473">
    <property type="entry name" value="MFS general substrate transporter"/>
    <property type="match status" value="1"/>
</dbReference>
<feature type="transmembrane region" description="Helical" evidence="5">
    <location>
        <begin position="120"/>
        <end position="137"/>
    </location>
</feature>
<dbReference type="Gene3D" id="1.20.1250.20">
    <property type="entry name" value="MFS general substrate transporter like domains"/>
    <property type="match status" value="1"/>
</dbReference>
<dbReference type="InterPro" id="IPR011701">
    <property type="entry name" value="MFS"/>
</dbReference>
<feature type="transmembrane region" description="Helical" evidence="5">
    <location>
        <begin position="177"/>
        <end position="196"/>
    </location>
</feature>
<feature type="transmembrane region" description="Helical" evidence="5">
    <location>
        <begin position="501"/>
        <end position="522"/>
    </location>
</feature>
<feature type="transmembrane region" description="Helical" evidence="5">
    <location>
        <begin position="407"/>
        <end position="426"/>
    </location>
</feature>
<evidence type="ECO:0000256" key="3">
    <source>
        <dbReference type="ARBA" id="ARBA00022989"/>
    </source>
</evidence>
<sequence>MSNLPIPGSVVLVDLDGHANGPHASAHNDIILHPTPSRDVNDPLNWSKWRKQLHFAMLMTYTLTAGIAGTAFNSVLLPLSTESGVPVGDLVAGIGYMFLLLGWGGLITQPLAMTFGKRPIYLISQIGHLGMVCWMPFIHSSGIWFANRIIMGILVSPIEMLVEISIADIFFAHERGFYMGLYVIFLVGGNYIAPVWAGFANDSFGYKWVFWISAIQLAAGTVAMALFMEETNYVRGTTELQEQHDIGTPTDDAEKNTDAKGDDILVQTVSAGRALEGTPYTFVQKLALYRQRYTDTRTLYAQIYRPIIFLRYPVVVWYVPLSPTRLTRPRSGFLYGASVMWYNVLNATASLLFTEVYGFKPSGVGLTYLGPTIGATIAGLLSGWLADLWLVRQARRKGGMREPEDRLWLMAFITVLFPAGLILWGVGAAKQIHWIGLVIGGGIVAATGASAATFSINYVLDSYKDLGGEVMLTVMLVRNTMSFAMNYAITPWLKMGYQNTFIMAALLGMALYATFYPVILIGKRWRKASAKSYWGYVESSIMAGH</sequence>
<feature type="transmembrane region" description="Helical" evidence="5">
    <location>
        <begin position="333"/>
        <end position="353"/>
    </location>
</feature>
<keyword evidence="7" id="KW-1185">Reference proteome</keyword>
<accession>A0AAF0YLZ9</accession>
<feature type="transmembrane region" description="Helical" evidence="5">
    <location>
        <begin position="55"/>
        <end position="78"/>
    </location>
</feature>
<evidence type="ECO:0000256" key="1">
    <source>
        <dbReference type="ARBA" id="ARBA00004141"/>
    </source>
</evidence>
<reference evidence="6" key="1">
    <citation type="submission" date="2023-10" db="EMBL/GenBank/DDBJ databases">
        <authorList>
            <person name="Noh H."/>
        </authorList>
    </citation>
    <scope>NUCLEOTIDE SEQUENCE</scope>
    <source>
        <strain evidence="6">DUCC4014</strain>
    </source>
</reference>
<comment type="subcellular location">
    <subcellularLocation>
        <location evidence="1">Membrane</location>
        <topology evidence="1">Multi-pass membrane protein</topology>
    </subcellularLocation>
</comment>
<gene>
    <name evidence="6" type="primary">SPBC1271.10c_4</name>
    <name evidence="6" type="ORF">LOC62_07G009491</name>
</gene>
<dbReference type="RefSeq" id="XP_062632029.1">
    <property type="nucleotide sequence ID" value="XM_062776045.1"/>
</dbReference>
<dbReference type="Proteomes" id="UP000827549">
    <property type="component" value="Chromosome 7"/>
</dbReference>
<feature type="transmembrane region" description="Helical" evidence="5">
    <location>
        <begin position="432"/>
        <end position="458"/>
    </location>
</feature>
<dbReference type="GO" id="GO:0022857">
    <property type="term" value="F:transmembrane transporter activity"/>
    <property type="evidence" value="ECO:0007669"/>
    <property type="project" value="InterPro"/>
</dbReference>
<proteinExistence type="predicted"/>
<dbReference type="Pfam" id="PF07690">
    <property type="entry name" value="MFS_1"/>
    <property type="match status" value="1"/>
</dbReference>
<dbReference type="PANTHER" id="PTHR23502:SF30">
    <property type="entry name" value="TRANSPORTER, PUTATIVE (AFU_ORTHOLOGUE AFUA_8G04702)-RELATED"/>
    <property type="match status" value="1"/>
</dbReference>